<evidence type="ECO:0000256" key="3">
    <source>
        <dbReference type="PROSITE-ProRule" id="PRU00339"/>
    </source>
</evidence>
<reference evidence="6" key="1">
    <citation type="submission" date="2022-06" db="EMBL/GenBank/DDBJ databases">
        <authorList>
            <person name="Berger JAMES D."/>
            <person name="Berger JAMES D."/>
        </authorList>
    </citation>
    <scope>NUCLEOTIDE SEQUENCE [LARGE SCALE GENOMIC DNA]</scope>
</reference>
<dbReference type="GO" id="GO:0000993">
    <property type="term" value="F:RNA polymerase II complex binding"/>
    <property type="evidence" value="ECO:0007669"/>
    <property type="project" value="TreeGrafter"/>
</dbReference>
<dbReference type="Pfam" id="PF14559">
    <property type="entry name" value="TPR_19"/>
    <property type="match status" value="1"/>
</dbReference>
<feature type="region of interest" description="Disordered" evidence="5">
    <location>
        <begin position="1394"/>
        <end position="1454"/>
    </location>
</feature>
<feature type="compositionally biased region" description="Low complexity" evidence="5">
    <location>
        <begin position="1432"/>
        <end position="1445"/>
    </location>
</feature>
<feature type="repeat" description="TPR" evidence="3">
    <location>
        <begin position="587"/>
        <end position="620"/>
    </location>
</feature>
<dbReference type="Gene3D" id="1.25.40.10">
    <property type="entry name" value="Tetratricopeptide repeat domain"/>
    <property type="match status" value="3"/>
</dbReference>
<dbReference type="FunFam" id="1.25.40.10:FF:000322">
    <property type="entry name" value="RNA polymerase-associated protein CTR9 homolog"/>
    <property type="match status" value="1"/>
</dbReference>
<evidence type="ECO:0000313" key="6">
    <source>
        <dbReference type="Proteomes" id="UP000050795"/>
    </source>
</evidence>
<feature type="repeat" description="TPR" evidence="3">
    <location>
        <begin position="461"/>
        <end position="494"/>
    </location>
</feature>
<dbReference type="PROSITE" id="PS50293">
    <property type="entry name" value="TPR_REGION"/>
    <property type="match status" value="1"/>
</dbReference>
<evidence type="ECO:0008006" key="8">
    <source>
        <dbReference type="Google" id="ProtNLM"/>
    </source>
</evidence>
<feature type="compositionally biased region" description="Basic and acidic residues" evidence="5">
    <location>
        <begin position="856"/>
        <end position="877"/>
    </location>
</feature>
<protein>
    <recommendedName>
        <fullName evidence="8">TPR_REGION domain-containing protein</fullName>
    </recommendedName>
</protein>
<evidence type="ECO:0000313" key="7">
    <source>
        <dbReference type="WBParaSite" id="TREG1_33210.1"/>
    </source>
</evidence>
<keyword evidence="2 3" id="KW-0802">TPR repeat</keyword>
<dbReference type="Proteomes" id="UP000050795">
    <property type="component" value="Unassembled WGS sequence"/>
</dbReference>
<dbReference type="InterPro" id="IPR011990">
    <property type="entry name" value="TPR-like_helical_dom_sf"/>
</dbReference>
<keyword evidence="1" id="KW-0677">Repeat</keyword>
<dbReference type="PANTHER" id="PTHR14027">
    <property type="entry name" value="RNA POLYMERASE-ASSOCIATED PROTEIN CTR9"/>
    <property type="match status" value="1"/>
</dbReference>
<evidence type="ECO:0000256" key="1">
    <source>
        <dbReference type="ARBA" id="ARBA00022737"/>
    </source>
</evidence>
<dbReference type="GO" id="GO:0006355">
    <property type="term" value="P:regulation of DNA-templated transcription"/>
    <property type="evidence" value="ECO:0007669"/>
    <property type="project" value="InterPro"/>
</dbReference>
<evidence type="ECO:0000256" key="4">
    <source>
        <dbReference type="SAM" id="Coils"/>
    </source>
</evidence>
<dbReference type="SUPFAM" id="SSF48452">
    <property type="entry name" value="TPR-like"/>
    <property type="match status" value="3"/>
</dbReference>
<evidence type="ECO:0000256" key="5">
    <source>
        <dbReference type="SAM" id="MobiDB-lite"/>
    </source>
</evidence>
<feature type="repeat" description="TPR" evidence="3">
    <location>
        <begin position="703"/>
        <end position="736"/>
    </location>
</feature>
<reference evidence="7" key="2">
    <citation type="submission" date="2023-11" db="UniProtKB">
        <authorList>
            <consortium name="WormBaseParasite"/>
        </authorList>
    </citation>
    <scope>IDENTIFICATION</scope>
</reference>
<feature type="repeat" description="TPR" evidence="3">
    <location>
        <begin position="553"/>
        <end position="586"/>
    </location>
</feature>
<dbReference type="SUPFAM" id="SSF81901">
    <property type="entry name" value="HCP-like"/>
    <property type="match status" value="1"/>
</dbReference>
<feature type="repeat" description="TPR" evidence="3">
    <location>
        <begin position="210"/>
        <end position="243"/>
    </location>
</feature>
<dbReference type="WBParaSite" id="TREG1_33210.1">
    <property type="protein sequence ID" value="TREG1_33210.1"/>
    <property type="gene ID" value="TREG1_33210"/>
</dbReference>
<accession>A0AA85JS84</accession>
<feature type="coiled-coil region" evidence="4">
    <location>
        <begin position="1254"/>
        <end position="1304"/>
    </location>
</feature>
<dbReference type="InterPro" id="IPR031101">
    <property type="entry name" value="Ctr9"/>
</dbReference>
<dbReference type="Pfam" id="PF13432">
    <property type="entry name" value="TPR_16"/>
    <property type="match status" value="1"/>
</dbReference>
<feature type="repeat" description="TPR" evidence="3">
    <location>
        <begin position="175"/>
        <end position="208"/>
    </location>
</feature>
<dbReference type="GO" id="GO:0016593">
    <property type="term" value="C:Cdc73/Paf1 complex"/>
    <property type="evidence" value="ECO:0007669"/>
    <property type="project" value="TreeGrafter"/>
</dbReference>
<dbReference type="Pfam" id="PF25015">
    <property type="entry name" value="RBD_AKAP-17A"/>
    <property type="match status" value="2"/>
</dbReference>
<keyword evidence="6" id="KW-1185">Reference proteome</keyword>
<evidence type="ECO:0000256" key="2">
    <source>
        <dbReference type="ARBA" id="ARBA00022803"/>
    </source>
</evidence>
<dbReference type="PANTHER" id="PTHR14027:SF2">
    <property type="entry name" value="RNA POLYMERASE-ASSOCIATED PROTEIN CTR9 HOMOLOG"/>
    <property type="match status" value="1"/>
</dbReference>
<dbReference type="GO" id="GO:0006368">
    <property type="term" value="P:transcription elongation by RNA polymerase II"/>
    <property type="evidence" value="ECO:0007669"/>
    <property type="project" value="TreeGrafter"/>
</dbReference>
<feature type="region of interest" description="Disordered" evidence="5">
    <location>
        <begin position="856"/>
        <end position="885"/>
    </location>
</feature>
<proteinExistence type="predicted"/>
<dbReference type="Pfam" id="PF00515">
    <property type="entry name" value="TPR_1"/>
    <property type="match status" value="1"/>
</dbReference>
<dbReference type="FunFam" id="1.25.40.10:FF:000289">
    <property type="entry name" value="RNA polymerase-associated protein CTR9 homolog"/>
    <property type="match status" value="1"/>
</dbReference>
<name>A0AA85JS84_TRIRE</name>
<dbReference type="SMART" id="SM00028">
    <property type="entry name" value="TPR"/>
    <property type="match status" value="11"/>
</dbReference>
<dbReference type="PROSITE" id="PS50005">
    <property type="entry name" value="TPR"/>
    <property type="match status" value="7"/>
</dbReference>
<feature type="compositionally biased region" description="Basic and acidic residues" evidence="5">
    <location>
        <begin position="1415"/>
        <end position="1431"/>
    </location>
</feature>
<keyword evidence="4" id="KW-0175">Coiled coil</keyword>
<dbReference type="InterPro" id="IPR019734">
    <property type="entry name" value="TPR_rpt"/>
</dbReference>
<sequence length="1495" mass="171399">MDTSVNSDYGGIPSENTIEIPLRGGDEVIELDTDQLPDGEEVLNILNQEKAPLQIWINVAIAYYRKKLYSDFEKVLEEAYRNASELQPYNDSDLVRLLDMLANYYGRKAYKEKSKEKKNQLIAQATRLFTSADRIDMYDQKHLLGRAFFFIYEGENWSQADSQLNFVLNQGSPSVPAYLGKACIAFNKKEYRNALGFYRKALRLQPNCPASVRLGMGHCFFKLGNMEKARLAFQRALDLDPECVGALVGLAVLDLNEKTQESIKQGVQKLSQAYNLDPTNPMVLNHLADHFFYKKEYTKVHRLALHAFYNTENEAMRSESCYQMARAFHMQKNYDNAFQYYYLATQLASPTFILPFYGLGQMYLHRNDLEHAAMSFERVLKDNPNNYETLKILGSLYAQSNKPDKRAQSKQLFKQVTESQPEDVEAWIEYAQLLENNIPEALEAYSKALSILENIQLDIAPEILNNIATLYYMKGDYDKSSEFFKRAYDRILEEQRSEENESGDVSGTSTEEYYHGLGITVRYNQARLHEAQGRCDLAEEIYKSILLRHPSYIECYVRLGCIARDRGQIRDASIWFKEALDVDPDNPDAWSLIGLLHLSKNEIEQAQKKFDRVIRQPAYRADAFSRICLGNIWLTTLHHPIKDKDKRKRHQDRALSFYKAVLCADPRNIWAAHGIGCVLAHKGFVNEARDVFAQVREATADFPDVWINIAHIYVEQKQYTAAIQMYENCIKKFNRQNNTELLQYLARAYFKSGQLKECKTMLLRARFVKPWDPLLTFNLAFVQKRLAVSVLQDETSSFSSVCEAIADLNMARYTFNHLSKLTEVLNQAMATEEARICQDLLSQAKYHLDRAKSREEQERVVRKRQEEEREAQRKRQMELQQQAEQMRIDRERRLEEERGRFLEKAKQIIIEPVSEFIKLSGFPQNLRVRASEAPYDCPRRHDWEAFFRDAQNMDETKSGERPDTLVLTGLPVRWFSSASHNRPRFSANSDDTINSYLSLLVDEEKPNPSILKEAFEVFGKIREIDIPMLDPAQNPDCLEDYINNNDSVNVASSCCSSSTILLSKTNNYTAKKPNESPFCNELKSIEKEYVGGFGKICPDTIGILNPTLQNNNNSNNNTVNGCLINSGVNSNSSELLKAKKLNGLLNSTTTTASSSSPLTFIAYVQYMDYTGFSRAMDMLRGQKLVYAPTYKTQSLSSSSSTTAAGAVSSDRNDKLYYAAEIKIDFDRTKHLSPSSIQARHLKRRQLFIIAERRRAEARSLAEAEQERLRLLEDSERKAAERRQAEALAAEAERAAKRAAREESKRQIAIGRCKRIKEDLLKKKISLEEYRRIVAVRKVEGIRLMTFLLAKIQARHDLIVATRRVARLSKVEKAAVDAEASVNIALSQASQTFTANTKSNNNKPDDVDPGDDADDYEMKNCEKEEEDSDKKCSQSGLPSVSSSSPESSEEQEVRFQQLLAKREEFLRNNLLRKRAEVLRSQIYQRSILSNSNPRNH</sequence>
<dbReference type="Pfam" id="PF13181">
    <property type="entry name" value="TPR_8"/>
    <property type="match status" value="2"/>
</dbReference>
<feature type="repeat" description="TPR" evidence="3">
    <location>
        <begin position="353"/>
        <end position="386"/>
    </location>
</feature>
<organism evidence="6 7">
    <name type="scientific">Trichobilharzia regenti</name>
    <name type="common">Nasal bird schistosome</name>
    <dbReference type="NCBI Taxonomy" id="157069"/>
    <lineage>
        <taxon>Eukaryota</taxon>
        <taxon>Metazoa</taxon>
        <taxon>Spiralia</taxon>
        <taxon>Lophotrochozoa</taxon>
        <taxon>Platyhelminthes</taxon>
        <taxon>Trematoda</taxon>
        <taxon>Digenea</taxon>
        <taxon>Strigeidida</taxon>
        <taxon>Schistosomatoidea</taxon>
        <taxon>Schistosomatidae</taxon>
        <taxon>Trichobilharzia</taxon>
    </lineage>
</organism>